<proteinExistence type="predicted"/>
<dbReference type="AlphaFoldDB" id="A0A2K2FS90"/>
<comment type="caution">
    <text evidence="1">The sequence shown here is derived from an EMBL/GenBank/DDBJ whole genome shotgun (WGS) entry which is preliminary data.</text>
</comment>
<organism evidence="1 2">
    <name type="scientific">Novosphingobium guangzhouense</name>
    <dbReference type="NCBI Taxonomy" id="1850347"/>
    <lineage>
        <taxon>Bacteria</taxon>
        <taxon>Pseudomonadati</taxon>
        <taxon>Pseudomonadota</taxon>
        <taxon>Alphaproteobacteria</taxon>
        <taxon>Sphingomonadales</taxon>
        <taxon>Sphingomonadaceae</taxon>
        <taxon>Novosphingobium</taxon>
    </lineage>
</organism>
<evidence type="ECO:0000313" key="1">
    <source>
        <dbReference type="EMBL" id="PNU01655.1"/>
    </source>
</evidence>
<gene>
    <name evidence="1" type="ORF">A8V01_27360</name>
</gene>
<dbReference type="Proteomes" id="UP000236327">
    <property type="component" value="Unassembled WGS sequence"/>
</dbReference>
<name>A0A2K2FS90_9SPHN</name>
<keyword evidence="2" id="KW-1185">Reference proteome</keyword>
<dbReference type="PROSITE" id="PS51257">
    <property type="entry name" value="PROKAR_LIPOPROTEIN"/>
    <property type="match status" value="1"/>
</dbReference>
<evidence type="ECO:0000313" key="2">
    <source>
        <dbReference type="Proteomes" id="UP000236327"/>
    </source>
</evidence>
<sequence length="145" mass="16109">MRIGLFAIGITLLLIGCDRLNGVQSHSSMRGPVEISCVNAALGSIPEAGHFVYQTDQHNSVEILPKQRKTRTITHVWTYGEARSYILQINQTADGWDYTNTLSRIGEAISQAEIDRFIPTMRKVNRAIQNKCGLQVADLQAQPIS</sequence>
<protein>
    <submittedName>
        <fullName evidence="1">Uncharacterized protein</fullName>
    </submittedName>
</protein>
<accession>A0A2K2FS90</accession>
<reference evidence="1 2" key="1">
    <citation type="submission" date="2016-05" db="EMBL/GenBank/DDBJ databases">
        <title>Complete genome sequence of Novosphingobium guangzhouense SA925(T).</title>
        <authorList>
            <person name="Sha S."/>
        </authorList>
    </citation>
    <scope>NUCLEOTIDE SEQUENCE [LARGE SCALE GENOMIC DNA]</scope>
    <source>
        <strain evidence="1 2">SA925</strain>
    </source>
</reference>
<dbReference type="EMBL" id="LYMM01000110">
    <property type="protein sequence ID" value="PNU01655.1"/>
    <property type="molecule type" value="Genomic_DNA"/>
</dbReference>